<evidence type="ECO:0000313" key="2">
    <source>
        <dbReference type="EMBL" id="RKI92394.1"/>
    </source>
</evidence>
<accession>A0A3A9AMZ2</accession>
<dbReference type="AlphaFoldDB" id="A0A3A9AMZ2"/>
<dbReference type="OrthoDB" id="7019976at2"/>
<reference evidence="2 3" key="1">
    <citation type="submission" date="2018-09" db="EMBL/GenBank/DDBJ databases">
        <title>Murine metabolic-syndrome-specific gut microbial biobank.</title>
        <authorList>
            <person name="Liu C."/>
        </authorList>
    </citation>
    <scope>NUCLEOTIDE SEQUENCE [LARGE SCALE GENOMIC DNA]</scope>
    <source>
        <strain evidence="2 3">0.1xD8-82</strain>
    </source>
</reference>
<dbReference type="InterPro" id="IPR055259">
    <property type="entry name" value="YkvP/CgeB_Glyco_trans-like"/>
</dbReference>
<organism evidence="2 3">
    <name type="scientific">Parablautia intestinalis</name>
    <dbReference type="NCBI Taxonomy" id="2320100"/>
    <lineage>
        <taxon>Bacteria</taxon>
        <taxon>Bacillati</taxon>
        <taxon>Bacillota</taxon>
        <taxon>Clostridia</taxon>
        <taxon>Lachnospirales</taxon>
        <taxon>Lachnospiraceae</taxon>
        <taxon>Parablautia</taxon>
    </lineage>
</organism>
<name>A0A3A9AMZ2_9FIRM</name>
<evidence type="ECO:0000313" key="3">
    <source>
        <dbReference type="Proteomes" id="UP000280696"/>
    </source>
</evidence>
<sequence>MADDMSLKVLGCARYRGQMGVKMKIGMLTWDCFGREDMKEAFIKLGHSVTECPFSDDGEPEDLAAVKKLESQINALSPDFLFSFNYFPIASAACKNLGISYVAWVYDSPHVRMYHYTVAYPTNYIFVFDSAVYEEFHRGGVTTVYYLPMAANAERLKNLNAFEDLKKTAWKPVHQVAFVGSLYTEKHQFYQRLTGISDYTRGYLEGLIAAQKLVYGYNFVQELLPDKIVEDMQKSLPMQVRPGSVESIEYLFAQYVINRQITAVERLEILREVAAGYGLDLYTPDSTLKMTGCTNHGLVDVYLYAPYVYKMAAVNLNITLRSILSGIPLRAFEIMGAGGFLLTNYQQDFFSYFVPDEDFVYYDSKADLLSKIAYYLKNDRERKQIAENGFRKVASGHTYVHRAEEIISYLDIKA</sequence>
<feature type="domain" description="Spore protein YkvP/CgeB glycosyl transferase-like" evidence="1">
    <location>
        <begin position="305"/>
        <end position="407"/>
    </location>
</feature>
<keyword evidence="3" id="KW-1185">Reference proteome</keyword>
<protein>
    <recommendedName>
        <fullName evidence="1">Spore protein YkvP/CgeB glycosyl transferase-like domain-containing protein</fullName>
    </recommendedName>
</protein>
<gene>
    <name evidence="2" type="ORF">D7V94_06880</name>
</gene>
<evidence type="ECO:0000259" key="1">
    <source>
        <dbReference type="Pfam" id="PF13524"/>
    </source>
</evidence>
<dbReference type="Proteomes" id="UP000280696">
    <property type="component" value="Unassembled WGS sequence"/>
</dbReference>
<dbReference type="EMBL" id="RAYQ01000005">
    <property type="protein sequence ID" value="RKI92394.1"/>
    <property type="molecule type" value="Genomic_DNA"/>
</dbReference>
<proteinExistence type="predicted"/>
<dbReference type="Pfam" id="PF13524">
    <property type="entry name" value="Glyco_trans_1_2"/>
    <property type="match status" value="1"/>
</dbReference>
<comment type="caution">
    <text evidence="2">The sequence shown here is derived from an EMBL/GenBank/DDBJ whole genome shotgun (WGS) entry which is preliminary data.</text>
</comment>
<dbReference type="SUPFAM" id="SSF53756">
    <property type="entry name" value="UDP-Glycosyltransferase/glycogen phosphorylase"/>
    <property type="match status" value="1"/>
</dbReference>